<dbReference type="OrthoDB" id="10016497at2"/>
<proteinExistence type="predicted"/>
<protein>
    <submittedName>
        <fullName evidence="1">Uncharacterized protein</fullName>
    </submittedName>
</protein>
<dbReference type="PROSITE" id="PS51318">
    <property type="entry name" value="TAT"/>
    <property type="match status" value="1"/>
</dbReference>
<dbReference type="AlphaFoldDB" id="A0A3M2J9E2"/>
<evidence type="ECO:0000313" key="2">
    <source>
        <dbReference type="Proteomes" id="UP000269289"/>
    </source>
</evidence>
<dbReference type="Proteomes" id="UP000269289">
    <property type="component" value="Unassembled WGS sequence"/>
</dbReference>
<sequence>MTDDGPQPSRRRLVVATAAAVLLLLGAGGVALLTGGPAPRLATIRQEPLLVAPVDAVELGREEQQSQWGLGLPDAAARVRVAYRVPGSIESAARSWLDAYGEQYGLTSAYRPDGLRFTGTGEDVAVSVVVAETVENPGGEGDFAPPEPGGAVVTVVVTAG</sequence>
<reference evidence="1 2" key="1">
    <citation type="submission" date="2018-10" db="EMBL/GenBank/DDBJ databases">
        <title>Isolation, diversity and antifungal activity of actinobacteria from wheat.</title>
        <authorList>
            <person name="Han C."/>
        </authorList>
    </citation>
    <scope>NUCLEOTIDE SEQUENCE [LARGE SCALE GENOMIC DNA]</scope>
    <source>
        <strain evidence="1 2">NEAU-YY56</strain>
    </source>
</reference>
<name>A0A3M2J9E2_9CELL</name>
<gene>
    <name evidence="1" type="ORF">EBM89_13465</name>
</gene>
<dbReference type="InterPro" id="IPR006311">
    <property type="entry name" value="TAT_signal"/>
</dbReference>
<dbReference type="EMBL" id="RFFI01000075">
    <property type="protein sequence ID" value="RMI08691.1"/>
    <property type="molecule type" value="Genomic_DNA"/>
</dbReference>
<accession>A0A3M2J9E2</accession>
<organism evidence="1 2">
    <name type="scientific">Cellulomonas triticagri</name>
    <dbReference type="NCBI Taxonomy" id="2483352"/>
    <lineage>
        <taxon>Bacteria</taxon>
        <taxon>Bacillati</taxon>
        <taxon>Actinomycetota</taxon>
        <taxon>Actinomycetes</taxon>
        <taxon>Micrococcales</taxon>
        <taxon>Cellulomonadaceae</taxon>
        <taxon>Cellulomonas</taxon>
    </lineage>
</organism>
<evidence type="ECO:0000313" key="1">
    <source>
        <dbReference type="EMBL" id="RMI08691.1"/>
    </source>
</evidence>
<comment type="caution">
    <text evidence="1">The sequence shown here is derived from an EMBL/GenBank/DDBJ whole genome shotgun (WGS) entry which is preliminary data.</text>
</comment>
<dbReference type="RefSeq" id="WP_122149935.1">
    <property type="nucleotide sequence ID" value="NZ_RFFI01000075.1"/>
</dbReference>
<keyword evidence="2" id="KW-1185">Reference proteome</keyword>